<feature type="transmembrane region" description="Helical" evidence="1">
    <location>
        <begin position="111"/>
        <end position="130"/>
    </location>
</feature>
<keyword evidence="1" id="KW-0472">Membrane</keyword>
<feature type="transmembrane region" description="Helical" evidence="1">
    <location>
        <begin position="20"/>
        <end position="41"/>
    </location>
</feature>
<dbReference type="EMBL" id="CYZN01000016">
    <property type="protein sequence ID" value="CUO33218.1"/>
    <property type="molecule type" value="Genomic_DNA"/>
</dbReference>
<evidence type="ECO:0000256" key="1">
    <source>
        <dbReference type="SAM" id="Phobius"/>
    </source>
</evidence>
<dbReference type="Proteomes" id="UP000095431">
    <property type="component" value="Unassembled WGS sequence"/>
</dbReference>
<proteinExistence type="predicted"/>
<feature type="transmembrane region" description="Helical" evidence="1">
    <location>
        <begin position="235"/>
        <end position="257"/>
    </location>
</feature>
<dbReference type="RefSeq" id="WP_022380892.1">
    <property type="nucleotide sequence ID" value="NZ_BTHH01000016.1"/>
</dbReference>
<reference evidence="2 3" key="1">
    <citation type="submission" date="2015-09" db="EMBL/GenBank/DDBJ databases">
        <authorList>
            <consortium name="Pathogen Informatics"/>
        </authorList>
    </citation>
    <scope>NUCLEOTIDE SEQUENCE [LARGE SCALE GENOMIC DNA]</scope>
    <source>
        <strain evidence="2 3">2789STDY5834863</strain>
    </source>
</reference>
<keyword evidence="1" id="KW-0812">Transmembrane</keyword>
<gene>
    <name evidence="2" type="ORF">ERS852478_02497</name>
</gene>
<feature type="transmembrane region" description="Helical" evidence="1">
    <location>
        <begin position="269"/>
        <end position="298"/>
    </location>
</feature>
<feature type="transmembrane region" description="Helical" evidence="1">
    <location>
        <begin position="338"/>
        <end position="355"/>
    </location>
</feature>
<dbReference type="AlphaFoldDB" id="A0A174E909"/>
<keyword evidence="1" id="KW-1133">Transmembrane helix</keyword>
<feature type="transmembrane region" description="Helical" evidence="1">
    <location>
        <begin position="304"/>
        <end position="326"/>
    </location>
</feature>
<organism evidence="2 3">
    <name type="scientific">Blautia wexlerae</name>
    <dbReference type="NCBI Taxonomy" id="418240"/>
    <lineage>
        <taxon>Bacteria</taxon>
        <taxon>Bacillati</taxon>
        <taxon>Bacillota</taxon>
        <taxon>Clostridia</taxon>
        <taxon>Lachnospirales</taxon>
        <taxon>Lachnospiraceae</taxon>
        <taxon>Blautia</taxon>
    </lineage>
</organism>
<sequence length="685" mass="77086">MKSKTFSGRSLRSSLKGSTWILVLLLLGFMVAFPVAELMLIGNQTDEIHRMTFVMICSYLIVPGFLVTMLAAVVNALNEFWYLFSRDKIDFYHSLPVTRSRFFWEKAIRGLVLYLVPYVIMELITMAIAVSKGHGSHLITAAGKMFLEHLLMYLLLYFGAVLALAIAGNILAGILSLCCVYLYGPVLGILLWVLEMMYFRTNMGLKEGMAEKISVFLSPVSISVALRTYSGQKNFWIIIVGGILLLIVLAVCAYLAYTKRPAEKTGKSFVYGFLEPILLFMVVIPAALAIGTMFALIGPEENRTGWWIFGLVLGTVVFYGILQVIFAMDFRKMAAHKLQLLLLGICVAVSAWILHTDAIGYDTRIPTMAKTEGISLNLEWIGTESVNEPQMEVSSGSYKLDRLFYFMGGNYGRWTDAGMSDKIYEVLKEIASYQNSKECSGTEIGVQFKKKSGFDITRQYIVTAEQLGRLLEACYEQGTLKDNKYDILEKYRQKVSFITVDPLNELDDQYSVTLEKSDSQKLLDLLKQDIAEASPQELIGIPCGQMELYATSYADMDEHIAPESYAEVGRYIFPTFKRTLVFLKEKGYAFVMEKENLKQYDYSVTYNAEEMDVTDPEQKEELAQSLIRELECPAWLETEAGVSVKVALNITESAGESLNGIEFAVLKAKEPEFIKKIVETGEEEE</sequence>
<evidence type="ECO:0000313" key="3">
    <source>
        <dbReference type="Proteomes" id="UP000095431"/>
    </source>
</evidence>
<feature type="transmembrane region" description="Helical" evidence="1">
    <location>
        <begin position="174"/>
        <end position="193"/>
    </location>
</feature>
<protein>
    <submittedName>
        <fullName evidence="2">Uncharacterized protein</fullName>
    </submittedName>
</protein>
<dbReference type="eggNOG" id="COG1277">
    <property type="taxonomic scope" value="Bacteria"/>
</dbReference>
<feature type="transmembrane region" description="Helical" evidence="1">
    <location>
        <begin position="53"/>
        <end position="77"/>
    </location>
</feature>
<feature type="transmembrane region" description="Helical" evidence="1">
    <location>
        <begin position="150"/>
        <end position="168"/>
    </location>
</feature>
<evidence type="ECO:0000313" key="2">
    <source>
        <dbReference type="EMBL" id="CUO33218.1"/>
    </source>
</evidence>
<accession>A0A174E909</accession>
<name>A0A174E909_9FIRM</name>